<reference evidence="1 2" key="1">
    <citation type="journal article" date="2012" name="J. Am. Chem. Soc.">
        <title>Bacterial biosynthesis and maturation of the didemnin anti-cancer agents.</title>
        <authorList>
            <person name="Xu Y."/>
            <person name="Kersten R.D."/>
            <person name="Nam S.J."/>
            <person name="Lu L."/>
            <person name="Al-Suwailem A.M."/>
            <person name="Zheng H."/>
            <person name="Fenical W."/>
            <person name="Dorrestein P.C."/>
            <person name="Moore B.S."/>
            <person name="Qian P.Y."/>
        </authorList>
    </citation>
    <scope>NUCLEOTIDE SEQUENCE [LARGE SCALE GENOMIC DNA]</scope>
    <source>
        <strain evidence="1 2">KA081020-065</strain>
    </source>
</reference>
<protein>
    <submittedName>
        <fullName evidence="1">Uncharacterized protein</fullName>
    </submittedName>
</protein>
<gene>
    <name evidence="1" type="ordered locus">TMO_c0316</name>
</gene>
<dbReference type="HOGENOM" id="CLU_547109_0_0_5"/>
<dbReference type="AlphaFoldDB" id="I3TVY8"/>
<keyword evidence="2" id="KW-1185">Reference proteome</keyword>
<dbReference type="Proteomes" id="UP000005258">
    <property type="component" value="Plasmid pTM3"/>
</dbReference>
<evidence type="ECO:0000313" key="1">
    <source>
        <dbReference type="EMBL" id="AFK56926.1"/>
    </source>
</evidence>
<dbReference type="RefSeq" id="WP_014747915.1">
    <property type="nucleotide sequence ID" value="NC_017958.1"/>
</dbReference>
<geneLocation type="plasmid" evidence="1 2">
    <name>pTM3</name>
</geneLocation>
<keyword evidence="1" id="KW-0614">Plasmid</keyword>
<dbReference type="SUPFAM" id="SSF48613">
    <property type="entry name" value="Heme oxygenase-like"/>
    <property type="match status" value="1"/>
</dbReference>
<dbReference type="Gene3D" id="1.20.910.10">
    <property type="entry name" value="Heme oxygenase-like"/>
    <property type="match status" value="1"/>
</dbReference>
<organism evidence="1 2">
    <name type="scientific">Tistrella mobilis (strain KA081020-065)</name>
    <dbReference type="NCBI Taxonomy" id="1110502"/>
    <lineage>
        <taxon>Bacteria</taxon>
        <taxon>Pseudomonadati</taxon>
        <taxon>Pseudomonadota</taxon>
        <taxon>Alphaproteobacteria</taxon>
        <taxon>Geminicoccales</taxon>
        <taxon>Geminicoccaceae</taxon>
        <taxon>Tistrella</taxon>
    </lineage>
</organism>
<dbReference type="KEGG" id="tmo:TMO_c0316"/>
<evidence type="ECO:0000313" key="2">
    <source>
        <dbReference type="Proteomes" id="UP000005258"/>
    </source>
</evidence>
<dbReference type="EMBL" id="CP003239">
    <property type="protein sequence ID" value="AFK56926.1"/>
    <property type="molecule type" value="Genomic_DNA"/>
</dbReference>
<proteinExistence type="predicted"/>
<sequence>MTAPAAPFSSESVPVSPASVPFSPWSLGAYRRPRLAVLRIDPRSPDTLALVHDGGVTELDVTGIGAADLAARLDRLRDAAAGDWAAIRSASAARAQRRAAGADPDPDGLVDLLDGLDRLGLIAETDDGHDVLVADHARLDAALDRAAGWIAAGRREIGGLDHTAMLDLARSLLDRIRDLIAGGGQAGPFAPPPELPQGAGFHATILRLLVEAWAVTAPLSLVATGRLLARLTGTEARFSAPPGCLYDITEAECHLGVAATTLILAGLPGAERRALPPPGIPIPETGIGLILTAEAMTPGLLSAIGDDRIGALLAGRDAGIATAIARGVYLAQYHVSARITDIFLPAMRMALRPGLRGRMRRYHVEESGHEAHELEACRRLGLDADAVIDGLPLPPFTAYVDLLGLIADRAPAAFPAVLIVTEGLPGRPNPMNGRLAAAGITAAEDAEVRAHEQINIGLDHTTMPRRLGAEIPHLGRDDARRALDLYALMVELNARALGWLAAFHGDPARRPVPDWLPVPARDLADWARDGLV</sequence>
<accession>I3TVY8</accession>
<dbReference type="InterPro" id="IPR016084">
    <property type="entry name" value="Haem_Oase-like_multi-hlx"/>
</dbReference>
<name>I3TVY8_TISMK</name>